<dbReference type="Gene3D" id="1.20.1720.10">
    <property type="entry name" value="Multidrug resistance protein D"/>
    <property type="match status" value="1"/>
</dbReference>
<sequence length="531" mass="57415">MENTQQGINKRLVIAGLIIGMFFSAMEQTIVGTAMPTIIADLNGFSIFAWVTTAYLITSTTVVPIVGKLSDIYGRRKLYLIGTLIFITGSVLCGFAHSMEQLIIFRGLQGIGGGMIMPLSQTIIGDIFTAEQRAKWQGVFGGIFGLSSVIGPFIGGVLVDNISWHSIFWINFPFGLLSAVLIVLGLRNELVGNSEKANIDIWGIITFIPALVLLLLGLTFGGDKFEWASSTSLFIFGGSVLFVILFGYVESKAKDPILDLSLFKNRVFATTNILGFLLGLGMFGAIMFVPMFMQGILGVTPTQAGSTMTPMMIALIAASIIGGRLLLKFRFRTVLTAGMIIAALGFYLMSTMDVHSHASTAYLYMVVLGLGMGLVMPTLMIAVQNEFPKTRLGQVTSASTFFRSIGGTIGITILNAVMNHSLDLKMNDAIKAETNPIILKTLEGISNKLDSMFGILLKPEVLPLPDAIRGKVIDVLALVWSDSFSHVFIWGLSFIAIGIVVALSVGDGKIQRDRQKQAQDINAKPLQVETN</sequence>
<accession>A0A3L7K0K2</accession>
<evidence type="ECO:0000256" key="4">
    <source>
        <dbReference type="ARBA" id="ARBA00022692"/>
    </source>
</evidence>
<evidence type="ECO:0000313" key="10">
    <source>
        <dbReference type="Proteomes" id="UP000276770"/>
    </source>
</evidence>
<keyword evidence="4 7" id="KW-0812">Transmembrane</keyword>
<comment type="caution">
    <text evidence="9">The sequence shown here is derived from an EMBL/GenBank/DDBJ whole genome shotgun (WGS) entry which is preliminary data.</text>
</comment>
<evidence type="ECO:0000256" key="3">
    <source>
        <dbReference type="ARBA" id="ARBA00022475"/>
    </source>
</evidence>
<evidence type="ECO:0000256" key="7">
    <source>
        <dbReference type="SAM" id="Phobius"/>
    </source>
</evidence>
<dbReference type="GO" id="GO:0005886">
    <property type="term" value="C:plasma membrane"/>
    <property type="evidence" value="ECO:0007669"/>
    <property type="project" value="UniProtKB-SubCell"/>
</dbReference>
<dbReference type="InterPro" id="IPR011701">
    <property type="entry name" value="MFS"/>
</dbReference>
<dbReference type="PANTHER" id="PTHR23501">
    <property type="entry name" value="MAJOR FACILITATOR SUPERFAMILY"/>
    <property type="match status" value="1"/>
</dbReference>
<name>A0A3L7K0K2_9BACI</name>
<keyword evidence="6 7" id="KW-0472">Membrane</keyword>
<evidence type="ECO:0000256" key="5">
    <source>
        <dbReference type="ARBA" id="ARBA00022989"/>
    </source>
</evidence>
<dbReference type="RefSeq" id="WP_121679618.1">
    <property type="nucleotide sequence ID" value="NZ_RCVZ01000003.1"/>
</dbReference>
<keyword evidence="3" id="KW-1003">Cell membrane</keyword>
<proteinExistence type="predicted"/>
<dbReference type="Pfam" id="PF07690">
    <property type="entry name" value="MFS_1"/>
    <property type="match status" value="1"/>
</dbReference>
<evidence type="ECO:0000256" key="2">
    <source>
        <dbReference type="ARBA" id="ARBA00022448"/>
    </source>
</evidence>
<feature type="transmembrane region" description="Helical" evidence="7">
    <location>
        <begin position="103"/>
        <end position="124"/>
    </location>
</feature>
<dbReference type="PRINTS" id="PR01036">
    <property type="entry name" value="TCRTETB"/>
</dbReference>
<dbReference type="InterPro" id="IPR004638">
    <property type="entry name" value="EmrB-like"/>
</dbReference>
<feature type="transmembrane region" description="Helical" evidence="7">
    <location>
        <begin position="136"/>
        <end position="155"/>
    </location>
</feature>
<dbReference type="Proteomes" id="UP000276770">
    <property type="component" value="Unassembled WGS sequence"/>
</dbReference>
<evidence type="ECO:0000256" key="6">
    <source>
        <dbReference type="ARBA" id="ARBA00023136"/>
    </source>
</evidence>
<dbReference type="Gene3D" id="1.20.1250.20">
    <property type="entry name" value="MFS general substrate transporter like domains"/>
    <property type="match status" value="1"/>
</dbReference>
<dbReference type="CDD" id="cd17502">
    <property type="entry name" value="MFS_Azr1_MDR_like"/>
    <property type="match status" value="1"/>
</dbReference>
<feature type="transmembrane region" description="Helical" evidence="7">
    <location>
        <begin position="12"/>
        <end position="35"/>
    </location>
</feature>
<feature type="transmembrane region" description="Helical" evidence="7">
    <location>
        <begin position="78"/>
        <end position="97"/>
    </location>
</feature>
<reference evidence="9 10" key="1">
    <citation type="submission" date="2018-10" db="EMBL/GenBank/DDBJ databases">
        <title>Falsibacillus sp. genome draft.</title>
        <authorList>
            <person name="Shi S."/>
        </authorList>
    </citation>
    <scope>NUCLEOTIDE SEQUENCE [LARGE SCALE GENOMIC DNA]</scope>
    <source>
        <strain evidence="9 10">GY 10110</strain>
    </source>
</reference>
<dbReference type="NCBIfam" id="TIGR00711">
    <property type="entry name" value="efflux_EmrB"/>
    <property type="match status" value="1"/>
</dbReference>
<dbReference type="EMBL" id="RCVZ01000003">
    <property type="protein sequence ID" value="RLQ96597.1"/>
    <property type="molecule type" value="Genomic_DNA"/>
</dbReference>
<feature type="transmembrane region" description="Helical" evidence="7">
    <location>
        <begin position="267"/>
        <end position="288"/>
    </location>
</feature>
<dbReference type="PANTHER" id="PTHR23501:SF197">
    <property type="entry name" value="COMD"/>
    <property type="match status" value="1"/>
</dbReference>
<feature type="transmembrane region" description="Helical" evidence="7">
    <location>
        <begin position="227"/>
        <end position="246"/>
    </location>
</feature>
<feature type="transmembrane region" description="Helical" evidence="7">
    <location>
        <begin position="308"/>
        <end position="327"/>
    </location>
</feature>
<keyword evidence="5 7" id="KW-1133">Transmembrane helix</keyword>
<dbReference type="PROSITE" id="PS50850">
    <property type="entry name" value="MFS"/>
    <property type="match status" value="1"/>
</dbReference>
<keyword evidence="10" id="KW-1185">Reference proteome</keyword>
<comment type="subcellular location">
    <subcellularLocation>
        <location evidence="1">Cell membrane</location>
        <topology evidence="1">Multi-pass membrane protein</topology>
    </subcellularLocation>
</comment>
<feature type="transmembrane region" description="Helical" evidence="7">
    <location>
        <begin position="334"/>
        <end position="350"/>
    </location>
</feature>
<protein>
    <submittedName>
        <fullName evidence="9">DHA2 family efflux MFS transporter permease subunit</fullName>
    </submittedName>
</protein>
<feature type="transmembrane region" description="Helical" evidence="7">
    <location>
        <begin position="395"/>
        <end position="418"/>
    </location>
</feature>
<feature type="transmembrane region" description="Helical" evidence="7">
    <location>
        <begin position="199"/>
        <end position="221"/>
    </location>
</feature>
<dbReference type="SUPFAM" id="SSF103473">
    <property type="entry name" value="MFS general substrate transporter"/>
    <property type="match status" value="1"/>
</dbReference>
<dbReference type="OrthoDB" id="9807274at2"/>
<evidence type="ECO:0000256" key="1">
    <source>
        <dbReference type="ARBA" id="ARBA00004651"/>
    </source>
</evidence>
<dbReference type="InterPro" id="IPR005829">
    <property type="entry name" value="Sugar_transporter_CS"/>
</dbReference>
<gene>
    <name evidence="9" type="ORF">D9X91_05685</name>
</gene>
<dbReference type="AlphaFoldDB" id="A0A3L7K0K2"/>
<feature type="transmembrane region" description="Helical" evidence="7">
    <location>
        <begin position="362"/>
        <end position="383"/>
    </location>
</feature>
<dbReference type="InterPro" id="IPR036259">
    <property type="entry name" value="MFS_trans_sf"/>
</dbReference>
<keyword evidence="2" id="KW-0813">Transport</keyword>
<feature type="domain" description="Major facilitator superfamily (MFS) profile" evidence="8">
    <location>
        <begin position="13"/>
        <end position="462"/>
    </location>
</feature>
<dbReference type="FunFam" id="1.20.1720.10:FF:000004">
    <property type="entry name" value="EmrB/QacA family drug resistance transporter"/>
    <property type="match status" value="1"/>
</dbReference>
<organism evidence="9 10">
    <name type="scientific">Falsibacillus albus</name>
    <dbReference type="NCBI Taxonomy" id="2478915"/>
    <lineage>
        <taxon>Bacteria</taxon>
        <taxon>Bacillati</taxon>
        <taxon>Bacillota</taxon>
        <taxon>Bacilli</taxon>
        <taxon>Bacillales</taxon>
        <taxon>Bacillaceae</taxon>
        <taxon>Falsibacillus</taxon>
    </lineage>
</organism>
<dbReference type="PROSITE" id="PS00216">
    <property type="entry name" value="SUGAR_TRANSPORT_1"/>
    <property type="match status" value="1"/>
</dbReference>
<dbReference type="InterPro" id="IPR020846">
    <property type="entry name" value="MFS_dom"/>
</dbReference>
<feature type="transmembrane region" description="Helical" evidence="7">
    <location>
        <begin position="167"/>
        <end position="187"/>
    </location>
</feature>
<dbReference type="GO" id="GO:0022857">
    <property type="term" value="F:transmembrane transporter activity"/>
    <property type="evidence" value="ECO:0007669"/>
    <property type="project" value="InterPro"/>
</dbReference>
<feature type="transmembrane region" description="Helical" evidence="7">
    <location>
        <begin position="47"/>
        <end position="66"/>
    </location>
</feature>
<feature type="transmembrane region" description="Helical" evidence="7">
    <location>
        <begin position="487"/>
        <end position="506"/>
    </location>
</feature>
<evidence type="ECO:0000259" key="8">
    <source>
        <dbReference type="PROSITE" id="PS50850"/>
    </source>
</evidence>
<evidence type="ECO:0000313" key="9">
    <source>
        <dbReference type="EMBL" id="RLQ96597.1"/>
    </source>
</evidence>